<name>A0A5A7N528_9PROT</name>
<dbReference type="AlphaFoldDB" id="A0A5A7N528"/>
<evidence type="ECO:0000313" key="2">
    <source>
        <dbReference type="Proteomes" id="UP000324996"/>
    </source>
</evidence>
<evidence type="ECO:0008006" key="3">
    <source>
        <dbReference type="Google" id="ProtNLM"/>
    </source>
</evidence>
<keyword evidence="2" id="KW-1185">Reference proteome</keyword>
<reference evidence="1 2" key="1">
    <citation type="submission" date="2019-09" db="EMBL/GenBank/DDBJ databases">
        <title>NBRP : Genome information of microbial organism related human and environment.</title>
        <authorList>
            <person name="Hattori M."/>
            <person name="Oshima K."/>
            <person name="Inaba H."/>
            <person name="Suda W."/>
            <person name="Sakamoto M."/>
            <person name="Iino T."/>
            <person name="Kitahara M."/>
            <person name="Oshida Y."/>
            <person name="Iida T."/>
            <person name="Kudo T."/>
            <person name="Itoh T."/>
            <person name="Ohkuma M."/>
        </authorList>
    </citation>
    <scope>NUCLEOTIDE SEQUENCE [LARGE SCALE GENOMIC DNA]</scope>
    <source>
        <strain evidence="1 2">Q-1</strain>
    </source>
</reference>
<organism evidence="1 2">
    <name type="scientific">Iodidimonas nitroreducens</name>
    <dbReference type="NCBI Taxonomy" id="1236968"/>
    <lineage>
        <taxon>Bacteria</taxon>
        <taxon>Pseudomonadati</taxon>
        <taxon>Pseudomonadota</taxon>
        <taxon>Alphaproteobacteria</taxon>
        <taxon>Iodidimonadales</taxon>
        <taxon>Iodidimonadaceae</taxon>
        <taxon>Iodidimonas</taxon>
    </lineage>
</organism>
<dbReference type="InterPro" id="IPR001646">
    <property type="entry name" value="5peptide_repeat"/>
</dbReference>
<protein>
    <recommendedName>
        <fullName evidence="3">Pentapeptide repeat-containing protein</fullName>
    </recommendedName>
</protein>
<evidence type="ECO:0000313" key="1">
    <source>
        <dbReference type="EMBL" id="GER03403.1"/>
    </source>
</evidence>
<comment type="caution">
    <text evidence="1">The sequence shown here is derived from an EMBL/GenBank/DDBJ whole genome shotgun (WGS) entry which is preliminary data.</text>
</comment>
<dbReference type="EMBL" id="BKCN01000003">
    <property type="protein sequence ID" value="GER03403.1"/>
    <property type="molecule type" value="Genomic_DNA"/>
</dbReference>
<dbReference type="RefSeq" id="WP_150006887.1">
    <property type="nucleotide sequence ID" value="NZ_BKCN01000003.1"/>
</dbReference>
<dbReference type="Pfam" id="PF13576">
    <property type="entry name" value="Pentapeptide_3"/>
    <property type="match status" value="1"/>
</dbReference>
<accession>A0A5A7N528</accession>
<sequence length="552" mass="63906">MSQKLTDEEVETRKAKALAQWEADWEAMDFSWEGLADAGWHLGDLASEAQKLKRWMAPAGFPGEGNVHKISYGDWKEATIQDYWRWSIGIADGEERLLSDDALLARGLLKTGADGKLWHIIHLAETEASSHPALRRALLARLETANNEPLNIFADQKFKLNLKGSRTEKIFDFFSIQLTNRILLDMDFDFGKTSILNMNFSHPDIKYYFNKYKFKIVSVSFSKFKKIFKFMNSLVIEEIRIHDTNFKNYAYFEKSSFYDLFKINNSLLEKSAIFRKNEFFGNFQIKNTSFGENCQFIDNFFYKDVSIIKCTFSRGLSFSKSYFEDIPSGTSIFYSDVDFTGSEFGDDANFDHVIFKGNVRFDGCRFGKNVTFRSAVFHQKASFHEATFDDRASFKEAEFKGKTTFEGAEFIGAAFFRDCKLPQSPMESLNCFRATRFRELVSFRDVEISSLATFNEARFAKSLILHDPGEDRATELWDEALHAVKGEVKGEDKAREAYFGALEGGCRVLKQEMEKIADSSRERRYFRYELIARRHRPAIKRMERYRAMFIGP</sequence>
<proteinExistence type="predicted"/>
<dbReference type="Proteomes" id="UP000324996">
    <property type="component" value="Unassembled WGS sequence"/>
</dbReference>
<gene>
    <name evidence="1" type="ORF">JCM17846_10850</name>
</gene>
<dbReference type="Gene3D" id="2.160.20.80">
    <property type="entry name" value="E3 ubiquitin-protein ligase SopA"/>
    <property type="match status" value="1"/>
</dbReference>